<comment type="caution">
    <text evidence="2">The sequence shown here is derived from an EMBL/GenBank/DDBJ whole genome shotgun (WGS) entry which is preliminary data.</text>
</comment>
<name>A0A699XN55_TANCI</name>
<sequence>PEGTDRAAVERAGAPGGRRPGLVQRRPARLCARRRRRLRRERQAGAGALAGQRLPQLFADGVRARPEEHRHHRRGLDQ</sequence>
<dbReference type="AlphaFoldDB" id="A0A699XN55"/>
<evidence type="ECO:0000256" key="1">
    <source>
        <dbReference type="SAM" id="MobiDB-lite"/>
    </source>
</evidence>
<reference evidence="2" key="1">
    <citation type="journal article" date="2019" name="Sci. Rep.">
        <title>Draft genome of Tanacetum cinerariifolium, the natural source of mosquito coil.</title>
        <authorList>
            <person name="Yamashiro T."/>
            <person name="Shiraishi A."/>
            <person name="Satake H."/>
            <person name="Nakayama K."/>
        </authorList>
    </citation>
    <scope>NUCLEOTIDE SEQUENCE</scope>
</reference>
<feature type="non-terminal residue" evidence="2">
    <location>
        <position position="78"/>
    </location>
</feature>
<feature type="non-terminal residue" evidence="2">
    <location>
        <position position="1"/>
    </location>
</feature>
<gene>
    <name evidence="2" type="ORF">Tci_933294</name>
</gene>
<protein>
    <submittedName>
        <fullName evidence="2">Uncharacterized protein</fullName>
    </submittedName>
</protein>
<organism evidence="2">
    <name type="scientific">Tanacetum cinerariifolium</name>
    <name type="common">Dalmatian daisy</name>
    <name type="synonym">Chrysanthemum cinerariifolium</name>
    <dbReference type="NCBI Taxonomy" id="118510"/>
    <lineage>
        <taxon>Eukaryota</taxon>
        <taxon>Viridiplantae</taxon>
        <taxon>Streptophyta</taxon>
        <taxon>Embryophyta</taxon>
        <taxon>Tracheophyta</taxon>
        <taxon>Spermatophyta</taxon>
        <taxon>Magnoliopsida</taxon>
        <taxon>eudicotyledons</taxon>
        <taxon>Gunneridae</taxon>
        <taxon>Pentapetalae</taxon>
        <taxon>asterids</taxon>
        <taxon>campanulids</taxon>
        <taxon>Asterales</taxon>
        <taxon>Asteraceae</taxon>
        <taxon>Asteroideae</taxon>
        <taxon>Anthemideae</taxon>
        <taxon>Anthemidinae</taxon>
        <taxon>Tanacetum</taxon>
    </lineage>
</organism>
<evidence type="ECO:0000313" key="2">
    <source>
        <dbReference type="EMBL" id="GFD61325.1"/>
    </source>
</evidence>
<proteinExistence type="predicted"/>
<accession>A0A699XN55</accession>
<feature type="region of interest" description="Disordered" evidence="1">
    <location>
        <begin position="1"/>
        <end position="22"/>
    </location>
</feature>
<dbReference type="EMBL" id="BKCJ011889650">
    <property type="protein sequence ID" value="GFD61325.1"/>
    <property type="molecule type" value="Genomic_DNA"/>
</dbReference>